<dbReference type="KEGG" id="sto:STK_22960"/>
<dbReference type="GO" id="GO:0071949">
    <property type="term" value="F:FAD binding"/>
    <property type="evidence" value="ECO:0007669"/>
    <property type="project" value="InterPro"/>
</dbReference>
<dbReference type="SUPFAM" id="SSF56176">
    <property type="entry name" value="FAD-binding/transporter-associated domain-like"/>
    <property type="match status" value="1"/>
</dbReference>
<dbReference type="InterPro" id="IPR016169">
    <property type="entry name" value="FAD-bd_PCMH_sub2"/>
</dbReference>
<dbReference type="Proteomes" id="UP000001015">
    <property type="component" value="Chromosome"/>
</dbReference>
<name>F9VPD1_SULTO</name>
<evidence type="ECO:0000313" key="3">
    <source>
        <dbReference type="EMBL" id="BAK54778.1"/>
    </source>
</evidence>
<evidence type="ECO:0000259" key="2">
    <source>
        <dbReference type="PROSITE" id="PS51387"/>
    </source>
</evidence>
<organism evidence="3 4">
    <name type="scientific">Sulfurisphaera tokodaii (strain DSM 16993 / JCM 10545 / NBRC 100140 / 7)</name>
    <name type="common">Sulfolobus tokodaii</name>
    <dbReference type="NCBI Taxonomy" id="273063"/>
    <lineage>
        <taxon>Archaea</taxon>
        <taxon>Thermoproteota</taxon>
        <taxon>Thermoprotei</taxon>
        <taxon>Sulfolobales</taxon>
        <taxon>Sulfolobaceae</taxon>
        <taxon>Sulfurisphaera</taxon>
    </lineage>
</organism>
<proteinExistence type="inferred from homology"/>
<feature type="domain" description="FAD-binding PCMH-type" evidence="2">
    <location>
        <begin position="4"/>
        <end position="177"/>
    </location>
</feature>
<reference evidence="4" key="1">
    <citation type="journal article" date="2001" name="DNA Res.">
        <title>Complete genome sequence of an aerobic thermoacidophilic Crenarchaeon, Sulfolobus tokodaii strain7.</title>
        <authorList>
            <person name="Kawarabayasi Y."/>
            <person name="Hino Y."/>
            <person name="Horikawa H."/>
            <person name="Jin-no K."/>
            <person name="Takahashi M."/>
            <person name="Sekine M."/>
            <person name="Baba S."/>
            <person name="Ankai A."/>
            <person name="Kosugi H."/>
            <person name="Hosoyama A."/>
            <person name="Fukui S."/>
            <person name="Nagai Y."/>
            <person name="Nishijima K."/>
            <person name="Otsuka R."/>
            <person name="Nakazawa H."/>
            <person name="Takamiya M."/>
            <person name="Kato Y."/>
            <person name="Yoshizawa T."/>
            <person name="Tanaka T."/>
            <person name="Kudoh Y."/>
            <person name="Yamazaki J."/>
            <person name="Kushida N."/>
            <person name="Oguchi A."/>
            <person name="Aoki K."/>
            <person name="Masuda S."/>
            <person name="Yanagii M."/>
            <person name="Nishimura M."/>
            <person name="Yamagishi A."/>
            <person name="Oshima T."/>
            <person name="Kikuchi H."/>
        </authorList>
    </citation>
    <scope>NUCLEOTIDE SEQUENCE [LARGE SCALE GENOMIC DNA]</scope>
    <source>
        <strain evidence="4">DSM 16993 / JCM 10545 / NBRC 100140 / 7</strain>
    </source>
</reference>
<dbReference type="eggNOG" id="arCOG00344">
    <property type="taxonomic scope" value="Archaea"/>
</dbReference>
<dbReference type="GO" id="GO:0004458">
    <property type="term" value="F:D-lactate dehydrogenase (cytochrome) activity"/>
    <property type="evidence" value="ECO:0007669"/>
    <property type="project" value="TreeGrafter"/>
</dbReference>
<accession>F9VPD1</accession>
<dbReference type="STRING" id="273063.STK_22960"/>
<dbReference type="PANTHER" id="PTHR11748:SF111">
    <property type="entry name" value="D-LACTATE DEHYDROGENASE, MITOCHONDRIAL-RELATED"/>
    <property type="match status" value="1"/>
</dbReference>
<dbReference type="PROSITE" id="PS51387">
    <property type="entry name" value="FAD_PCMH"/>
    <property type="match status" value="1"/>
</dbReference>
<keyword evidence="4" id="KW-1185">Reference proteome</keyword>
<keyword evidence="3" id="KW-0560">Oxidoreductase</keyword>
<dbReference type="GO" id="GO:0003973">
    <property type="term" value="F:(S)-2-hydroxy-acid oxidase activity"/>
    <property type="evidence" value="ECO:0007669"/>
    <property type="project" value="UniProtKB-EC"/>
</dbReference>
<dbReference type="InterPro" id="IPR016166">
    <property type="entry name" value="FAD-bd_PCMH"/>
</dbReference>
<dbReference type="GO" id="GO:1903457">
    <property type="term" value="P:lactate catabolic process"/>
    <property type="evidence" value="ECO:0007669"/>
    <property type="project" value="TreeGrafter"/>
</dbReference>
<dbReference type="AlphaFoldDB" id="F9VPD1"/>
<comment type="similarity">
    <text evidence="1">Belongs to the FAD-binding oxidoreductase/transferase type 4 family.</text>
</comment>
<evidence type="ECO:0000256" key="1">
    <source>
        <dbReference type="ARBA" id="ARBA00008000"/>
    </source>
</evidence>
<dbReference type="GeneID" id="1460380"/>
<dbReference type="RefSeq" id="WP_232616485.1">
    <property type="nucleotide sequence ID" value="NC_003106.2"/>
</dbReference>
<dbReference type="EC" id="1.1.3.15" evidence="3"/>
<dbReference type="GO" id="GO:0008720">
    <property type="term" value="F:D-lactate dehydrogenase (NAD+) activity"/>
    <property type="evidence" value="ECO:0007669"/>
    <property type="project" value="TreeGrafter"/>
</dbReference>
<dbReference type="Gene3D" id="3.30.465.10">
    <property type="match status" value="1"/>
</dbReference>
<sequence>MLIHNADCKEIYYPSSYEEVVNLIRKANEQKLTVHPFGLGTNHIGKQLFADVCISMSKLNKIIEISKSDLYVVAQAGVSVDMLEEAIKSEGLFLPFTYSGTLGGLASTNKPSIFSLLYPYPKDFILGAKIVTGNGEIIRSGSKTTKFSSGYKIWKVLSGALGSLGIYLELIFRLIPKPEMIAYAEVEDPFRYISLRPWGILSTVNSAKITNYLIFGGFANFIKKVSEEYSINFSEGLPKIDLECEKILGIITARGEEIEVLRLFQKGIAYVGAGYVRVCDPNALKLRDKGYTVIIEKGCQDDEKCFGFSYSTFKLIKSALDPNNIFIAGLD</sequence>
<dbReference type="Pfam" id="PF01565">
    <property type="entry name" value="FAD_binding_4"/>
    <property type="match status" value="1"/>
</dbReference>
<dbReference type="InterPro" id="IPR006094">
    <property type="entry name" value="Oxid_FAD_bind_N"/>
</dbReference>
<dbReference type="EMBL" id="BA000023">
    <property type="protein sequence ID" value="BAK54778.1"/>
    <property type="molecule type" value="Genomic_DNA"/>
</dbReference>
<dbReference type="PANTHER" id="PTHR11748">
    <property type="entry name" value="D-LACTATE DEHYDROGENASE"/>
    <property type="match status" value="1"/>
</dbReference>
<dbReference type="InterPro" id="IPR036318">
    <property type="entry name" value="FAD-bd_PCMH-like_sf"/>
</dbReference>
<protein>
    <submittedName>
        <fullName evidence="3">Glycolate oxidase subunit GlcE</fullName>
        <ecNumber evidence="3">1.1.3.15</ecNumber>
    </submittedName>
</protein>
<dbReference type="PATRIC" id="fig|273063.9.peg.2603"/>
<gene>
    <name evidence="3" type="primary">glcE</name>
    <name evidence="3" type="synonym">ST2296</name>
    <name evidence="3" type="ordered locus">STK_22960</name>
</gene>
<evidence type="ECO:0000313" key="4">
    <source>
        <dbReference type="Proteomes" id="UP000001015"/>
    </source>
</evidence>